<dbReference type="Proteomes" id="UP001631969">
    <property type="component" value="Unassembled WGS sequence"/>
</dbReference>
<organism evidence="1 2">
    <name type="scientific">Paenibacillus mesotrionivorans</name>
    <dbReference type="NCBI Taxonomy" id="3160968"/>
    <lineage>
        <taxon>Bacteria</taxon>
        <taxon>Bacillati</taxon>
        <taxon>Bacillota</taxon>
        <taxon>Bacilli</taxon>
        <taxon>Bacillales</taxon>
        <taxon>Paenibacillaceae</taxon>
        <taxon>Paenibacillus</taxon>
    </lineage>
</organism>
<name>A0ACC7P0Q5_9BACL</name>
<proteinExistence type="predicted"/>
<comment type="caution">
    <text evidence="1">The sequence shown here is derived from an EMBL/GenBank/DDBJ whole genome shotgun (WGS) entry which is preliminary data.</text>
</comment>
<evidence type="ECO:0000313" key="2">
    <source>
        <dbReference type="Proteomes" id="UP001631969"/>
    </source>
</evidence>
<sequence>MEEWVYSIMDSFGYAGIFLLIAVENLFPPIPSEVILTLGGFMTTTTSMTVIGAIIAATAGSVAGALCLYGVGRLLSAERLTDIVVRYGKVLRLKPEDINKAETWFAKHGTWTVLLGRLVPLIRSLISIPAGSAKMNLVSFLLLTTLGSLIWNTALVYVGSILGNSWDSVLAYMDMYSNVVYALLAISMLVFALVFYRYRIAKKKVTRTDG</sequence>
<gene>
    <name evidence="1" type="ORF">ACI1P1_19925</name>
</gene>
<accession>A0ACC7P0Q5</accession>
<dbReference type="EMBL" id="JBJURJ010000013">
    <property type="protein sequence ID" value="MFM9330573.1"/>
    <property type="molecule type" value="Genomic_DNA"/>
</dbReference>
<protein>
    <submittedName>
        <fullName evidence="1">DedA family protein</fullName>
    </submittedName>
</protein>
<evidence type="ECO:0000313" key="1">
    <source>
        <dbReference type="EMBL" id="MFM9330573.1"/>
    </source>
</evidence>
<reference evidence="1" key="1">
    <citation type="submission" date="2024-12" db="EMBL/GenBank/DDBJ databases">
        <authorList>
            <person name="Wu N."/>
        </authorList>
    </citation>
    <scope>NUCLEOTIDE SEQUENCE</scope>
    <source>
        <strain evidence="1">P15</strain>
    </source>
</reference>
<keyword evidence="2" id="KW-1185">Reference proteome</keyword>